<evidence type="ECO:0000313" key="1">
    <source>
        <dbReference type="EMBL" id="KAJ7661770.1"/>
    </source>
</evidence>
<feature type="non-terminal residue" evidence="1">
    <location>
        <position position="230"/>
    </location>
</feature>
<gene>
    <name evidence="1" type="ORF">B0H17DRAFT_953439</name>
</gene>
<comment type="caution">
    <text evidence="1">The sequence shown here is derived from an EMBL/GenBank/DDBJ whole genome shotgun (WGS) entry which is preliminary data.</text>
</comment>
<dbReference type="Proteomes" id="UP001221757">
    <property type="component" value="Unassembled WGS sequence"/>
</dbReference>
<reference evidence="1" key="1">
    <citation type="submission" date="2023-03" db="EMBL/GenBank/DDBJ databases">
        <title>Massive genome expansion in bonnet fungi (Mycena s.s.) driven by repeated elements and novel gene families across ecological guilds.</title>
        <authorList>
            <consortium name="Lawrence Berkeley National Laboratory"/>
            <person name="Harder C.B."/>
            <person name="Miyauchi S."/>
            <person name="Viragh M."/>
            <person name="Kuo A."/>
            <person name="Thoen E."/>
            <person name="Andreopoulos B."/>
            <person name="Lu D."/>
            <person name="Skrede I."/>
            <person name="Drula E."/>
            <person name="Henrissat B."/>
            <person name="Morin E."/>
            <person name="Kohler A."/>
            <person name="Barry K."/>
            <person name="LaButti K."/>
            <person name="Morin E."/>
            <person name="Salamov A."/>
            <person name="Lipzen A."/>
            <person name="Mereny Z."/>
            <person name="Hegedus B."/>
            <person name="Baldrian P."/>
            <person name="Stursova M."/>
            <person name="Weitz H."/>
            <person name="Taylor A."/>
            <person name="Grigoriev I.V."/>
            <person name="Nagy L.G."/>
            <person name="Martin F."/>
            <person name="Kauserud H."/>
        </authorList>
    </citation>
    <scope>NUCLEOTIDE SEQUENCE</scope>
    <source>
        <strain evidence="1">CBHHK067</strain>
    </source>
</reference>
<sequence>MALFDRSQWVSCGKQWKEIPKSIREACQNDFIIPDAVAATVLPAPSISINAVLDFSLPRPTSVVKDTSDKALFFSQHAADAVDASMILRLRHLDLPAVTVIRQLFQAKNQAWLDGFTSIRYAHLSGDTVTYFPLWVISFWNDVVDIRSQVRKPWTDARDWVKKQMEHKKKPDVRKHATDVSKLLGILPWNERKRGLSDTEPIHTLWRYLGQGWLSSTDENDMLEVLRDKI</sequence>
<proteinExistence type="predicted"/>
<evidence type="ECO:0000313" key="2">
    <source>
        <dbReference type="Proteomes" id="UP001221757"/>
    </source>
</evidence>
<dbReference type="EMBL" id="JARKIE010000247">
    <property type="protein sequence ID" value="KAJ7661770.1"/>
    <property type="molecule type" value="Genomic_DNA"/>
</dbReference>
<protein>
    <submittedName>
        <fullName evidence="1">Uncharacterized protein</fullName>
    </submittedName>
</protein>
<name>A0AAD7G3A7_MYCRO</name>
<dbReference type="AlphaFoldDB" id="A0AAD7G3A7"/>
<accession>A0AAD7G3A7</accession>
<organism evidence="1 2">
    <name type="scientific">Mycena rosella</name>
    <name type="common">Pink bonnet</name>
    <name type="synonym">Agaricus rosellus</name>
    <dbReference type="NCBI Taxonomy" id="1033263"/>
    <lineage>
        <taxon>Eukaryota</taxon>
        <taxon>Fungi</taxon>
        <taxon>Dikarya</taxon>
        <taxon>Basidiomycota</taxon>
        <taxon>Agaricomycotina</taxon>
        <taxon>Agaricomycetes</taxon>
        <taxon>Agaricomycetidae</taxon>
        <taxon>Agaricales</taxon>
        <taxon>Marasmiineae</taxon>
        <taxon>Mycenaceae</taxon>
        <taxon>Mycena</taxon>
    </lineage>
</organism>
<keyword evidence="2" id="KW-1185">Reference proteome</keyword>